<evidence type="ECO:0000259" key="2">
    <source>
        <dbReference type="PROSITE" id="PS51898"/>
    </source>
</evidence>
<dbReference type="InterPro" id="IPR013762">
    <property type="entry name" value="Integrase-like_cat_sf"/>
</dbReference>
<evidence type="ECO:0000313" key="3">
    <source>
        <dbReference type="EMBL" id="MFC4653942.1"/>
    </source>
</evidence>
<evidence type="ECO:0000313" key="4">
    <source>
        <dbReference type="Proteomes" id="UP001595962"/>
    </source>
</evidence>
<keyword evidence="1" id="KW-0233">DNA recombination</keyword>
<reference evidence="4" key="1">
    <citation type="journal article" date="2019" name="Int. J. Syst. Evol. Microbiol.">
        <title>The Global Catalogue of Microorganisms (GCM) 10K type strain sequencing project: providing services to taxonomists for standard genome sequencing and annotation.</title>
        <authorList>
            <consortium name="The Broad Institute Genomics Platform"/>
            <consortium name="The Broad Institute Genome Sequencing Center for Infectious Disease"/>
            <person name="Wu L."/>
            <person name="Ma J."/>
        </authorList>
    </citation>
    <scope>NUCLEOTIDE SEQUENCE [LARGE SCALE GENOMIC DNA]</scope>
    <source>
        <strain evidence="4">DT28</strain>
    </source>
</reference>
<proteinExistence type="predicted"/>
<keyword evidence="4" id="KW-1185">Reference proteome</keyword>
<dbReference type="PROSITE" id="PS51898">
    <property type="entry name" value="TYR_RECOMBINASE"/>
    <property type="match status" value="1"/>
</dbReference>
<gene>
    <name evidence="3" type="ORF">ACFO3I_02765</name>
</gene>
<sequence>MTYVVKHVELANGERQVLIDEIGYIPPVLPNLYFAGIYNQAYRTKCRRARNVVLLLNWASDHKIDLFDRIKSGEGLTYAEQASLATRLRYKLNPKEDDLYLSASTFMDRCREVKSFLHYLMNRFRDTRLDKDSYVAKVGFLINDLFDFLSGQKVNTLKVKREGFSHVERMAMMELVHPLSNTNPFQSRVRERNWLIINILYQTGIRTGELLSLRCNAVQSEFDIAFGMTYFLLVSHNVFLHEDPRTLPPDAKTNSRLIPISEGLAMQIDHYIKTGRKYRKREAQKAAPYLFLNSSKHPAPLSISGLGKMLNRIEKVGNTKKLVFSSIEAHRFRYSTFEDFARVLEMPIESEKFKKVMRYMGGWSKTSNQHELYADKEIRFLAHLALQKLHEEFKVY</sequence>
<dbReference type="EMBL" id="JBHSGB010000002">
    <property type="protein sequence ID" value="MFC4653942.1"/>
    <property type="molecule type" value="Genomic_DNA"/>
</dbReference>
<dbReference type="InterPro" id="IPR011010">
    <property type="entry name" value="DNA_brk_join_enz"/>
</dbReference>
<dbReference type="RefSeq" id="WP_377331554.1">
    <property type="nucleotide sequence ID" value="NZ_JBHSGB010000002.1"/>
</dbReference>
<dbReference type="Gene3D" id="1.10.443.10">
    <property type="entry name" value="Intergrase catalytic core"/>
    <property type="match status" value="1"/>
</dbReference>
<dbReference type="SUPFAM" id="SSF56349">
    <property type="entry name" value="DNA breaking-rejoining enzymes"/>
    <property type="match status" value="1"/>
</dbReference>
<evidence type="ECO:0000256" key="1">
    <source>
        <dbReference type="ARBA" id="ARBA00023172"/>
    </source>
</evidence>
<feature type="domain" description="Tyr recombinase" evidence="2">
    <location>
        <begin position="165"/>
        <end position="389"/>
    </location>
</feature>
<organism evidence="3 4">
    <name type="scientific">Rheinheimera marina</name>
    <dbReference type="NCBI Taxonomy" id="1774958"/>
    <lineage>
        <taxon>Bacteria</taxon>
        <taxon>Pseudomonadati</taxon>
        <taxon>Pseudomonadota</taxon>
        <taxon>Gammaproteobacteria</taxon>
        <taxon>Chromatiales</taxon>
        <taxon>Chromatiaceae</taxon>
        <taxon>Rheinheimera</taxon>
    </lineage>
</organism>
<protein>
    <recommendedName>
        <fullName evidence="2">Tyr recombinase domain-containing protein</fullName>
    </recommendedName>
</protein>
<name>A0ABV9JGY1_9GAMM</name>
<dbReference type="InterPro" id="IPR002104">
    <property type="entry name" value="Integrase_catalytic"/>
</dbReference>
<dbReference type="Proteomes" id="UP001595962">
    <property type="component" value="Unassembled WGS sequence"/>
</dbReference>
<comment type="caution">
    <text evidence="3">The sequence shown here is derived from an EMBL/GenBank/DDBJ whole genome shotgun (WGS) entry which is preliminary data.</text>
</comment>
<accession>A0ABV9JGY1</accession>